<name>A0A9D7XLT3_9BACT</name>
<proteinExistence type="predicted"/>
<feature type="region of interest" description="Disordered" evidence="1">
    <location>
        <begin position="525"/>
        <end position="554"/>
    </location>
</feature>
<evidence type="ECO:0000313" key="7">
    <source>
        <dbReference type="Proteomes" id="UP000808337"/>
    </source>
</evidence>
<feature type="transmembrane region" description="Helical" evidence="2">
    <location>
        <begin position="405"/>
        <end position="422"/>
    </location>
</feature>
<protein>
    <submittedName>
        <fullName evidence="6">DUF2207 domain-containing protein</fullName>
    </submittedName>
</protein>
<feature type="signal peptide" evidence="3">
    <location>
        <begin position="1"/>
        <end position="21"/>
    </location>
</feature>
<feature type="transmembrane region" description="Helical" evidence="2">
    <location>
        <begin position="377"/>
        <end position="399"/>
    </location>
</feature>
<gene>
    <name evidence="6" type="ORF">IPP15_03290</name>
</gene>
<keyword evidence="2" id="KW-1133">Transmembrane helix</keyword>
<feature type="chain" id="PRO_5038954049" evidence="3">
    <location>
        <begin position="22"/>
        <end position="554"/>
    </location>
</feature>
<sequence length="554" mass="61829">MPMRLILFAFSFLLLASGVKAEYFTIKNFQVTVNFTDEGYANFDETIEVEFSEPRHGIFQFIPYKGNVQDKEVSWAFKDINVEGYNYTTSKENDNIVIKIGDADVLVEGRQVYHITFTVLNTLNFFENNTELYWDILGIHWTTDIENFSFDLKFPDKVQLTTNDVRVFTGQEGSKGQDAELQVFPNEVKGKTTRVFTPGEGVTVAVNFPADTFQPMGALTSFWQIHGLLIAPIFFLLAAFFAKFFARNRKQPIMTEYFPPDGVSPVIAGGFIDNSVDNNDVLSLIPHLANKGYLRLESKEEKGFFKNKNNITFYKLKEAGSDLMVFETQFFNALFSTGSLVELSDLKDKFYTQLASVKESVRAWIKAQGWYSADQRAFGCVTGIVGLIALAWGAYALFAKQNVDGIALIVSAFIIFFISSRFHKRTPAGNETYQKLEGFRQFVSKAERPIIERLMKEDPLYYDKTMPYALAFGYLSQWNKQFEGLLTQPPSWYTGPMMYGSGMNQSWNTFSESFPSEISNIGSVFGSSPSSSSGGGGGGGFSGGGGGGGGGGSW</sequence>
<evidence type="ECO:0000259" key="4">
    <source>
        <dbReference type="Pfam" id="PF09972"/>
    </source>
</evidence>
<reference evidence="6 7" key="1">
    <citation type="submission" date="2020-10" db="EMBL/GenBank/DDBJ databases">
        <title>Connecting structure to function with the recovery of over 1000 high-quality activated sludge metagenome-assembled genomes encoding full-length rRNA genes using long-read sequencing.</title>
        <authorList>
            <person name="Singleton C.M."/>
            <person name="Petriglieri F."/>
            <person name="Kristensen J.M."/>
            <person name="Kirkegaard R.H."/>
            <person name="Michaelsen T.Y."/>
            <person name="Andersen M.H."/>
            <person name="Karst S.M."/>
            <person name="Dueholm M.S."/>
            <person name="Nielsen P.H."/>
            <person name="Albertsen M."/>
        </authorList>
    </citation>
    <scope>NUCLEOTIDE SEQUENCE [LARGE SCALE GENOMIC DNA]</scope>
    <source>
        <strain evidence="6">Ribe_18-Q3-R11-54_MAXAC.273</strain>
    </source>
</reference>
<feature type="transmembrane region" description="Helical" evidence="2">
    <location>
        <begin position="223"/>
        <end position="246"/>
    </location>
</feature>
<feature type="compositionally biased region" description="Gly residues" evidence="1">
    <location>
        <begin position="533"/>
        <end position="554"/>
    </location>
</feature>
<comment type="caution">
    <text evidence="6">The sequence shown here is derived from an EMBL/GenBank/DDBJ whole genome shotgun (WGS) entry which is preliminary data.</text>
</comment>
<keyword evidence="2" id="KW-0812">Transmembrane</keyword>
<accession>A0A9D7XLT3</accession>
<dbReference type="Pfam" id="PF09972">
    <property type="entry name" value="DUF2207"/>
    <property type="match status" value="1"/>
</dbReference>
<evidence type="ECO:0000256" key="2">
    <source>
        <dbReference type="SAM" id="Phobius"/>
    </source>
</evidence>
<dbReference type="Pfam" id="PF20990">
    <property type="entry name" value="DUF2207_C"/>
    <property type="match status" value="1"/>
</dbReference>
<dbReference type="InterPro" id="IPR018702">
    <property type="entry name" value="DUF2207"/>
</dbReference>
<evidence type="ECO:0000313" key="6">
    <source>
        <dbReference type="EMBL" id="MBK9981444.1"/>
    </source>
</evidence>
<dbReference type="Proteomes" id="UP000808337">
    <property type="component" value="Unassembled WGS sequence"/>
</dbReference>
<dbReference type="InterPro" id="IPR048389">
    <property type="entry name" value="YciQ-like_C"/>
</dbReference>
<keyword evidence="2" id="KW-0472">Membrane</keyword>
<evidence type="ECO:0000256" key="3">
    <source>
        <dbReference type="SAM" id="SignalP"/>
    </source>
</evidence>
<dbReference type="EMBL" id="JADKGY010000001">
    <property type="protein sequence ID" value="MBK9981444.1"/>
    <property type="molecule type" value="Genomic_DNA"/>
</dbReference>
<organism evidence="6 7">
    <name type="scientific">Candidatus Opimibacter skivensis</name>
    <dbReference type="NCBI Taxonomy" id="2982028"/>
    <lineage>
        <taxon>Bacteria</taxon>
        <taxon>Pseudomonadati</taxon>
        <taxon>Bacteroidota</taxon>
        <taxon>Saprospiria</taxon>
        <taxon>Saprospirales</taxon>
        <taxon>Saprospiraceae</taxon>
        <taxon>Candidatus Opimibacter</taxon>
    </lineage>
</organism>
<dbReference type="AlphaFoldDB" id="A0A9D7XLT3"/>
<evidence type="ECO:0000256" key="1">
    <source>
        <dbReference type="SAM" id="MobiDB-lite"/>
    </source>
</evidence>
<feature type="domain" description="DUF2207" evidence="4">
    <location>
        <begin position="25"/>
        <end position="208"/>
    </location>
</feature>
<feature type="domain" description="Predicted membrane protein YciQ-like C-terminal" evidence="5">
    <location>
        <begin position="256"/>
        <end position="482"/>
    </location>
</feature>
<evidence type="ECO:0000259" key="5">
    <source>
        <dbReference type="Pfam" id="PF20990"/>
    </source>
</evidence>
<keyword evidence="3" id="KW-0732">Signal</keyword>